<accession>A0ABW5U2R3</accession>
<name>A0ABW5U2R3_9RHOB</name>
<feature type="region of interest" description="Disordered" evidence="1">
    <location>
        <begin position="146"/>
        <end position="167"/>
    </location>
</feature>
<dbReference type="RefSeq" id="WP_386373621.1">
    <property type="nucleotide sequence ID" value="NZ_JBHUMP010000006.1"/>
</dbReference>
<dbReference type="PROSITE" id="PS51257">
    <property type="entry name" value="PROKAR_LIPOPROTEIN"/>
    <property type="match status" value="1"/>
</dbReference>
<dbReference type="Proteomes" id="UP001597474">
    <property type="component" value="Unassembled WGS sequence"/>
</dbReference>
<evidence type="ECO:0000313" key="3">
    <source>
        <dbReference type="Proteomes" id="UP001597474"/>
    </source>
</evidence>
<proteinExistence type="predicted"/>
<keyword evidence="3" id="KW-1185">Reference proteome</keyword>
<dbReference type="EMBL" id="JBHUMP010000006">
    <property type="protein sequence ID" value="MFD2739732.1"/>
    <property type="molecule type" value="Genomic_DNA"/>
</dbReference>
<comment type="caution">
    <text evidence="2">The sequence shown here is derived from an EMBL/GenBank/DDBJ whole genome shotgun (WGS) entry which is preliminary data.</text>
</comment>
<gene>
    <name evidence="2" type="ORF">ACFSUD_09140</name>
</gene>
<organism evidence="2 3">
    <name type="scientific">Sulfitobacter aestuarii</name>
    <dbReference type="NCBI Taxonomy" id="2161676"/>
    <lineage>
        <taxon>Bacteria</taxon>
        <taxon>Pseudomonadati</taxon>
        <taxon>Pseudomonadota</taxon>
        <taxon>Alphaproteobacteria</taxon>
        <taxon>Rhodobacterales</taxon>
        <taxon>Roseobacteraceae</taxon>
        <taxon>Sulfitobacter</taxon>
    </lineage>
</organism>
<protein>
    <submittedName>
        <fullName evidence="2">DUF3035 domain-containing protein</fullName>
    </submittedName>
</protein>
<dbReference type="Pfam" id="PF11233">
    <property type="entry name" value="DUF3035"/>
    <property type="match status" value="1"/>
</dbReference>
<reference evidence="3" key="1">
    <citation type="journal article" date="2019" name="Int. J. Syst. Evol. Microbiol.">
        <title>The Global Catalogue of Microorganisms (GCM) 10K type strain sequencing project: providing services to taxonomists for standard genome sequencing and annotation.</title>
        <authorList>
            <consortium name="The Broad Institute Genomics Platform"/>
            <consortium name="The Broad Institute Genome Sequencing Center for Infectious Disease"/>
            <person name="Wu L."/>
            <person name="Ma J."/>
        </authorList>
    </citation>
    <scope>NUCLEOTIDE SEQUENCE [LARGE SCALE GENOMIC DNA]</scope>
    <source>
        <strain evidence="3">TISTR 2562</strain>
    </source>
</reference>
<sequence>MRRLAAIALIPVLLAGCSNQGLRTLNNPAAGPDEFMVSPVKALEAPADYGSLPVPTPGQGNLTDRSALQEGVIAFGGTPQSGAGPVPAQDTALVRHAGRLGVDPAIRGDLAQRDADFRRGRARLTQFRIVPVDRYNQVYRRQALDAEREADRWRRAGARTPSAPPAE</sequence>
<evidence type="ECO:0000313" key="2">
    <source>
        <dbReference type="EMBL" id="MFD2739732.1"/>
    </source>
</evidence>
<dbReference type="InterPro" id="IPR021395">
    <property type="entry name" value="DUF3035"/>
</dbReference>
<evidence type="ECO:0000256" key="1">
    <source>
        <dbReference type="SAM" id="MobiDB-lite"/>
    </source>
</evidence>